<feature type="domain" description="Prolamin-like" evidence="3">
    <location>
        <begin position="44"/>
        <end position="115"/>
    </location>
</feature>
<evidence type="ECO:0000256" key="2">
    <source>
        <dbReference type="SAM" id="SignalP"/>
    </source>
</evidence>
<reference evidence="4" key="1">
    <citation type="submission" date="2019-11" db="EMBL/GenBank/DDBJ databases">
        <authorList>
            <person name="Liu Y."/>
            <person name="Hou J."/>
            <person name="Li T.-Q."/>
            <person name="Guan C.-H."/>
            <person name="Wu X."/>
            <person name="Wu H.-Z."/>
            <person name="Ling F."/>
            <person name="Zhang R."/>
            <person name="Shi X.-G."/>
            <person name="Ren J.-P."/>
            <person name="Chen E.-F."/>
            <person name="Sun J.-M."/>
        </authorList>
    </citation>
    <scope>NUCLEOTIDE SEQUENCE</scope>
    <source>
        <strain evidence="4">Adult_tree_wgs_1</strain>
        <tissue evidence="4">Leaves</tissue>
    </source>
</reference>
<proteinExistence type="predicted"/>
<name>A0A834L6S9_RHOSS</name>
<keyword evidence="1 2" id="KW-0732">Signal</keyword>
<accession>A0A834L6S9</accession>
<feature type="signal peptide" evidence="2">
    <location>
        <begin position="1"/>
        <end position="29"/>
    </location>
</feature>
<comment type="caution">
    <text evidence="4">The sequence shown here is derived from an EMBL/GenBank/DDBJ whole genome shotgun (WGS) entry which is preliminary data.</text>
</comment>
<protein>
    <recommendedName>
        <fullName evidence="3">Prolamin-like domain-containing protein</fullName>
    </recommendedName>
</protein>
<dbReference type="EMBL" id="WJXA01000012">
    <property type="protein sequence ID" value="KAF7124486.1"/>
    <property type="molecule type" value="Genomic_DNA"/>
</dbReference>
<dbReference type="PANTHER" id="PTHR31951">
    <property type="entry name" value="BIFUNCTIONAL INHIBITOR/LIPID-TRANSFER PROTEIN/SEED STORAGE 2S ALBUMIN SUPERFAMILY PROTEIN-RELATED"/>
    <property type="match status" value="1"/>
</dbReference>
<dbReference type="AlphaFoldDB" id="A0A834L6S9"/>
<keyword evidence="5" id="KW-1185">Reference proteome</keyword>
<organism evidence="4 5">
    <name type="scientific">Rhododendron simsii</name>
    <name type="common">Sims's rhododendron</name>
    <dbReference type="NCBI Taxonomy" id="118357"/>
    <lineage>
        <taxon>Eukaryota</taxon>
        <taxon>Viridiplantae</taxon>
        <taxon>Streptophyta</taxon>
        <taxon>Embryophyta</taxon>
        <taxon>Tracheophyta</taxon>
        <taxon>Spermatophyta</taxon>
        <taxon>Magnoliopsida</taxon>
        <taxon>eudicotyledons</taxon>
        <taxon>Gunneridae</taxon>
        <taxon>Pentapetalae</taxon>
        <taxon>asterids</taxon>
        <taxon>Ericales</taxon>
        <taxon>Ericaceae</taxon>
        <taxon>Ericoideae</taxon>
        <taxon>Rhodoreae</taxon>
        <taxon>Rhododendron</taxon>
    </lineage>
</organism>
<dbReference type="PANTHER" id="PTHR31951:SF22">
    <property type="entry name" value="ECA1 GAMETOGENESIS RELATED FAMILY"/>
    <property type="match status" value="1"/>
</dbReference>
<evidence type="ECO:0000256" key="1">
    <source>
        <dbReference type="ARBA" id="ARBA00022729"/>
    </source>
</evidence>
<dbReference type="OrthoDB" id="1603029at2759"/>
<dbReference type="Pfam" id="PF05617">
    <property type="entry name" value="Prolamin_like"/>
    <property type="match status" value="1"/>
</dbReference>
<sequence>MVKLTNLSTVAILLVAIMAIAMKAGVTSAGPSPKEVLSDSYYETCKSKVGKACGITIVSEMFFRNATTDASCCRKMLTMGKNCHANMLGKILNVSPFKENKALALQRSRAILARCSSLKK</sequence>
<feature type="chain" id="PRO_5032344897" description="Prolamin-like domain-containing protein" evidence="2">
    <location>
        <begin position="30"/>
        <end position="120"/>
    </location>
</feature>
<evidence type="ECO:0000259" key="3">
    <source>
        <dbReference type="Pfam" id="PF05617"/>
    </source>
</evidence>
<dbReference type="Proteomes" id="UP000626092">
    <property type="component" value="Unassembled WGS sequence"/>
</dbReference>
<evidence type="ECO:0000313" key="4">
    <source>
        <dbReference type="EMBL" id="KAF7124486.1"/>
    </source>
</evidence>
<dbReference type="InterPro" id="IPR008502">
    <property type="entry name" value="Prolamin-like"/>
</dbReference>
<gene>
    <name evidence="4" type="ORF">RHSIM_Rhsim12G0147300</name>
</gene>
<evidence type="ECO:0000313" key="5">
    <source>
        <dbReference type="Proteomes" id="UP000626092"/>
    </source>
</evidence>